<evidence type="ECO:0000313" key="3">
    <source>
        <dbReference type="Proteomes" id="UP000031668"/>
    </source>
</evidence>
<keyword evidence="1" id="KW-0472">Membrane</keyword>
<feature type="transmembrane region" description="Helical" evidence="1">
    <location>
        <begin position="54"/>
        <end position="74"/>
    </location>
</feature>
<keyword evidence="3" id="KW-1185">Reference proteome</keyword>
<keyword evidence="1" id="KW-0812">Transmembrane</keyword>
<name>A0A0C2JCJ1_THEKT</name>
<comment type="caution">
    <text evidence="2">The sequence shown here is derived from an EMBL/GenBank/DDBJ whole genome shotgun (WGS) entry which is preliminary data.</text>
</comment>
<evidence type="ECO:0000313" key="2">
    <source>
        <dbReference type="EMBL" id="KII66933.1"/>
    </source>
</evidence>
<reference evidence="2 3" key="1">
    <citation type="journal article" date="2014" name="Genome Biol. Evol.">
        <title>The genome of the myxosporean Thelohanellus kitauei shows adaptations to nutrient acquisition within its fish host.</title>
        <authorList>
            <person name="Yang Y."/>
            <person name="Xiong J."/>
            <person name="Zhou Z."/>
            <person name="Huo F."/>
            <person name="Miao W."/>
            <person name="Ran C."/>
            <person name="Liu Y."/>
            <person name="Zhang J."/>
            <person name="Feng J."/>
            <person name="Wang M."/>
            <person name="Wang M."/>
            <person name="Wang L."/>
            <person name="Yao B."/>
        </authorList>
    </citation>
    <scope>NUCLEOTIDE SEQUENCE [LARGE SCALE GENOMIC DNA]</scope>
    <source>
        <strain evidence="2">Wuqing</strain>
    </source>
</reference>
<dbReference type="AlphaFoldDB" id="A0A0C2JCJ1"/>
<proteinExistence type="predicted"/>
<sequence length="123" mass="14153">MGTKNYLMTLIVLHARANLNEENTFIINYKIISVSGYPNFEIFNTNGMSANMLIYLYASGVTIILKLDFFNYLFSIYQITSAVHSEKEAIQFIYHNNIELGGFESTRALPPKRFKEKTSTLCY</sequence>
<accession>A0A0C2JCJ1</accession>
<protein>
    <submittedName>
        <fullName evidence="2">Uncharacterized protein</fullName>
    </submittedName>
</protein>
<gene>
    <name evidence="2" type="ORF">RF11_09737</name>
</gene>
<keyword evidence="1" id="KW-1133">Transmembrane helix</keyword>
<organism evidence="2 3">
    <name type="scientific">Thelohanellus kitauei</name>
    <name type="common">Myxosporean</name>
    <dbReference type="NCBI Taxonomy" id="669202"/>
    <lineage>
        <taxon>Eukaryota</taxon>
        <taxon>Metazoa</taxon>
        <taxon>Cnidaria</taxon>
        <taxon>Myxozoa</taxon>
        <taxon>Myxosporea</taxon>
        <taxon>Bivalvulida</taxon>
        <taxon>Platysporina</taxon>
        <taxon>Myxobolidae</taxon>
        <taxon>Thelohanellus</taxon>
    </lineage>
</organism>
<dbReference type="EMBL" id="JWZT01003372">
    <property type="protein sequence ID" value="KII66933.1"/>
    <property type="molecule type" value="Genomic_DNA"/>
</dbReference>
<evidence type="ECO:0000256" key="1">
    <source>
        <dbReference type="SAM" id="Phobius"/>
    </source>
</evidence>
<dbReference type="Proteomes" id="UP000031668">
    <property type="component" value="Unassembled WGS sequence"/>
</dbReference>